<sequence length="56" mass="6542">MIFERFPLLGREGHVPGTREFSIPSMSYTIIYRIASETELQILGVIHQRMQYPSED</sequence>
<dbReference type="HOGENOM" id="CLU_3004074_0_0_5"/>
<dbReference type="InterPro" id="IPR007712">
    <property type="entry name" value="RelE/ParE_toxin"/>
</dbReference>
<dbReference type="AlphaFoldDB" id="F4QLJ8"/>
<organism evidence="2 3">
    <name type="scientific">Asticcacaulis biprosthecium C19</name>
    <dbReference type="NCBI Taxonomy" id="715226"/>
    <lineage>
        <taxon>Bacteria</taxon>
        <taxon>Pseudomonadati</taxon>
        <taxon>Pseudomonadota</taxon>
        <taxon>Alphaproteobacteria</taxon>
        <taxon>Caulobacterales</taxon>
        <taxon>Caulobacteraceae</taxon>
        <taxon>Asticcacaulis</taxon>
    </lineage>
</organism>
<gene>
    <name evidence="2" type="ORF">ABI_19360</name>
</gene>
<protein>
    <submittedName>
        <fullName evidence="2">Plasmid stabilization system family protein</fullName>
    </submittedName>
</protein>
<dbReference type="Pfam" id="PF05016">
    <property type="entry name" value="ParE_toxin"/>
    <property type="match status" value="1"/>
</dbReference>
<dbReference type="EMBL" id="GL883077">
    <property type="protein sequence ID" value="EGF93496.1"/>
    <property type="molecule type" value="Genomic_DNA"/>
</dbReference>
<dbReference type="Proteomes" id="UP000006512">
    <property type="component" value="Unassembled WGS sequence"/>
</dbReference>
<reference evidence="3" key="1">
    <citation type="submission" date="2011-03" db="EMBL/GenBank/DDBJ databases">
        <title>Draft genome sequence of Brevundimonas diminuta.</title>
        <authorList>
            <person name="Brown P.J.B."/>
            <person name="Buechlein A."/>
            <person name="Hemmerich C."/>
            <person name="Brun Y.V."/>
        </authorList>
    </citation>
    <scope>NUCLEOTIDE SEQUENCE [LARGE SCALE GENOMIC DNA]</scope>
    <source>
        <strain evidence="3">C19</strain>
    </source>
</reference>
<keyword evidence="1" id="KW-1277">Toxin-antitoxin system</keyword>
<dbReference type="STRING" id="715226.ABI_19360"/>
<evidence type="ECO:0000313" key="3">
    <source>
        <dbReference type="Proteomes" id="UP000006512"/>
    </source>
</evidence>
<proteinExistence type="predicted"/>
<name>F4QLJ8_9CAUL</name>
<accession>F4QLJ8</accession>
<keyword evidence="3" id="KW-1185">Reference proteome</keyword>
<dbReference type="InterPro" id="IPR035093">
    <property type="entry name" value="RelE/ParE_toxin_dom_sf"/>
</dbReference>
<dbReference type="Gene3D" id="3.30.2310.20">
    <property type="entry name" value="RelE-like"/>
    <property type="match status" value="1"/>
</dbReference>
<evidence type="ECO:0000313" key="2">
    <source>
        <dbReference type="EMBL" id="EGF93496.1"/>
    </source>
</evidence>
<evidence type="ECO:0000256" key="1">
    <source>
        <dbReference type="ARBA" id="ARBA00022649"/>
    </source>
</evidence>